<feature type="domain" description="BFN" evidence="1">
    <location>
        <begin position="1"/>
        <end position="133"/>
    </location>
</feature>
<protein>
    <recommendedName>
        <fullName evidence="1">BFN domain-containing protein</fullName>
    </recommendedName>
</protein>
<organism evidence="2">
    <name type="scientific">uncultured Candidatus Melainabacteria bacterium</name>
    <dbReference type="NCBI Taxonomy" id="2682970"/>
    <lineage>
        <taxon>Bacteria</taxon>
        <taxon>Bacillati</taxon>
        <taxon>Candidatus Melainabacteria</taxon>
        <taxon>environmental samples</taxon>
    </lineage>
</organism>
<dbReference type="GO" id="GO:0004518">
    <property type="term" value="F:nuclease activity"/>
    <property type="evidence" value="ECO:0007669"/>
    <property type="project" value="InterPro"/>
</dbReference>
<dbReference type="PROSITE" id="PS51658">
    <property type="entry name" value="BFN"/>
    <property type="match status" value="1"/>
</dbReference>
<dbReference type="Pfam" id="PF02577">
    <property type="entry name" value="BFN_dom"/>
    <property type="match status" value="1"/>
</dbReference>
<proteinExistence type="predicted"/>
<reference evidence="2" key="1">
    <citation type="journal article" date="2020" name="J. ISSAAS">
        <title>Lactobacilli and other gastrointestinal microbiota of Peromyscus leucopus, reservoir host for agents of Lyme disease and other zoonoses in North America.</title>
        <authorList>
            <person name="Milovic A."/>
            <person name="Bassam K."/>
            <person name="Shao H."/>
            <person name="Chatzistamou I."/>
            <person name="Tufts D.M."/>
            <person name="Diuk-Wasser M."/>
            <person name="Barbour A.G."/>
        </authorList>
    </citation>
    <scope>NUCLEOTIDE SEQUENCE</scope>
    <source>
        <strain evidence="2">LL20</strain>
    </source>
</reference>
<evidence type="ECO:0000313" key="2">
    <source>
        <dbReference type="EMBL" id="QGT49629.1"/>
    </source>
</evidence>
<dbReference type="InterPro" id="IPR036104">
    <property type="entry name" value="BFN_sf"/>
</dbReference>
<accession>A0A650EIX1</accession>
<name>A0A650EIX1_9BACT</name>
<dbReference type="PANTHER" id="PTHR15160:SF1">
    <property type="entry name" value="VON HIPPEL-LINDAU DISEASE TUMOR SUPPRESSOR"/>
    <property type="match status" value="1"/>
</dbReference>
<gene>
    <name evidence="2" type="ORF">Melaina855_0160</name>
</gene>
<dbReference type="EMBL" id="MN577570">
    <property type="protein sequence ID" value="QGT49629.1"/>
    <property type="molecule type" value="Genomic_DNA"/>
</dbReference>
<sequence>MIEMKVMGIALDTRTGSPIVVLHDTENRRALPIWIGSAEASSIIRKIENLSVTRPMTHDLIIGIIEKTGYKITKVEINDVEKETYFAVIFLEDKDGNEIEIDSRPSDAIAVAIRINAPIYVTANVLSNGSVSTDSAKDAQEAEEFKNFVQSIKPSDFAKLMKDNDHHESDQ</sequence>
<dbReference type="InterPro" id="IPR003729">
    <property type="entry name" value="Bi_nuclease_dom"/>
</dbReference>
<dbReference type="AlphaFoldDB" id="A0A650EIX1"/>
<dbReference type="PANTHER" id="PTHR15160">
    <property type="entry name" value="VON HIPPEL-LINDAU PROTEIN"/>
    <property type="match status" value="1"/>
</dbReference>
<dbReference type="Gene3D" id="3.10.690.10">
    <property type="entry name" value="Bifunctional nuclease domain"/>
    <property type="match status" value="1"/>
</dbReference>
<dbReference type="SUPFAM" id="SSF103256">
    <property type="entry name" value="Hypothetical protein TM0160"/>
    <property type="match status" value="1"/>
</dbReference>
<evidence type="ECO:0000259" key="1">
    <source>
        <dbReference type="PROSITE" id="PS51658"/>
    </source>
</evidence>